<protein>
    <submittedName>
        <fullName evidence="4">Ribosome control protein 1</fullName>
    </submittedName>
</protein>
<dbReference type="GO" id="GO:0042147">
    <property type="term" value="P:retrograde transport, endosome to Golgi"/>
    <property type="evidence" value="ECO:0007669"/>
    <property type="project" value="TreeGrafter"/>
</dbReference>
<dbReference type="PANTHER" id="PTHR22746">
    <property type="entry name" value="RAB6A-GEF COMPLEX PARTNER PROTEIN 1"/>
    <property type="match status" value="1"/>
</dbReference>
<evidence type="ECO:0000259" key="3">
    <source>
        <dbReference type="Pfam" id="PF07064"/>
    </source>
</evidence>
<dbReference type="GeneID" id="81399915"/>
<evidence type="ECO:0000256" key="1">
    <source>
        <dbReference type="ARBA" id="ARBA00004370"/>
    </source>
</evidence>
<dbReference type="EMBL" id="JAPQKL010000001">
    <property type="protein sequence ID" value="KAJ5145437.1"/>
    <property type="molecule type" value="Genomic_DNA"/>
</dbReference>
<keyword evidence="5" id="KW-1185">Reference proteome</keyword>
<keyword evidence="2" id="KW-0472">Membrane</keyword>
<organism evidence="4 5">
    <name type="scientific">Penicillium bovifimosum</name>
    <dbReference type="NCBI Taxonomy" id="126998"/>
    <lineage>
        <taxon>Eukaryota</taxon>
        <taxon>Fungi</taxon>
        <taxon>Dikarya</taxon>
        <taxon>Ascomycota</taxon>
        <taxon>Pezizomycotina</taxon>
        <taxon>Eurotiomycetes</taxon>
        <taxon>Eurotiomycetidae</taxon>
        <taxon>Eurotiales</taxon>
        <taxon>Aspergillaceae</taxon>
        <taxon>Penicillium</taxon>
    </lineage>
</organism>
<sequence length="251" mass="28145">MALSMLAQLLSLLFVVTSLICLILPMDWRSRFITYWMTKWTISAEPIRFETTRTRGTASSLSSLFFRRLCRSGRLLCNAPENRARSWRTLFTYLPPPKDLFEQALKLDALKTAVGYLLVPAAFEDDEEQGMTAAFEEYVVRLIALASKKGDWELCAELARFLIALDASGDMLQARDCPSWSTIRLTACHQGRTLWRGHSVWICGIHGLGLNSSSQVAIVVISFRSSSLSPLPSGRDGDLSDENPIFCRDPS</sequence>
<feature type="domain" description="RIC1 C-terminal alpha solenoid region" evidence="3">
    <location>
        <begin position="84"/>
        <end position="173"/>
    </location>
</feature>
<evidence type="ECO:0000313" key="5">
    <source>
        <dbReference type="Proteomes" id="UP001149079"/>
    </source>
</evidence>
<reference evidence="4" key="1">
    <citation type="submission" date="2022-11" db="EMBL/GenBank/DDBJ databases">
        <authorList>
            <person name="Petersen C."/>
        </authorList>
    </citation>
    <scope>NUCLEOTIDE SEQUENCE</scope>
    <source>
        <strain evidence="4">IBT 22155</strain>
    </source>
</reference>
<dbReference type="GO" id="GO:0000139">
    <property type="term" value="C:Golgi membrane"/>
    <property type="evidence" value="ECO:0007669"/>
    <property type="project" value="TreeGrafter"/>
</dbReference>
<dbReference type="InterPro" id="IPR040096">
    <property type="entry name" value="Ric1"/>
</dbReference>
<proteinExistence type="predicted"/>
<dbReference type="Pfam" id="PF07064">
    <property type="entry name" value="RIC1"/>
    <property type="match status" value="1"/>
</dbReference>
<evidence type="ECO:0000256" key="2">
    <source>
        <dbReference type="ARBA" id="ARBA00023136"/>
    </source>
</evidence>
<dbReference type="GO" id="GO:0006886">
    <property type="term" value="P:intracellular protein transport"/>
    <property type="evidence" value="ECO:0007669"/>
    <property type="project" value="InterPro"/>
</dbReference>
<comment type="subcellular location">
    <subcellularLocation>
        <location evidence="1">Membrane</location>
    </subcellularLocation>
</comment>
<dbReference type="Proteomes" id="UP001149079">
    <property type="component" value="Unassembled WGS sequence"/>
</dbReference>
<comment type="caution">
    <text evidence="4">The sequence shown here is derived from an EMBL/GenBank/DDBJ whole genome shotgun (WGS) entry which is preliminary data.</text>
</comment>
<dbReference type="AlphaFoldDB" id="A0A9W9LAQ4"/>
<gene>
    <name evidence="4" type="ORF">N7515_000001</name>
</gene>
<dbReference type="RefSeq" id="XP_056525911.1">
    <property type="nucleotide sequence ID" value="XM_056660745.1"/>
</dbReference>
<accession>A0A9W9LAQ4</accession>
<dbReference type="GO" id="GO:0034066">
    <property type="term" value="C:Ric1-Rgp1 guanyl-nucleotide exchange factor complex"/>
    <property type="evidence" value="ECO:0007669"/>
    <property type="project" value="InterPro"/>
</dbReference>
<dbReference type="InterPro" id="IPR009771">
    <property type="entry name" value="RIC1_C"/>
</dbReference>
<name>A0A9W9LAQ4_9EURO</name>
<dbReference type="GO" id="GO:0005829">
    <property type="term" value="C:cytosol"/>
    <property type="evidence" value="ECO:0007669"/>
    <property type="project" value="TreeGrafter"/>
</dbReference>
<dbReference type="PANTHER" id="PTHR22746:SF10">
    <property type="entry name" value="GUANINE NUCLEOTIDE EXCHANGE FACTOR SUBUNIT RIC1"/>
    <property type="match status" value="1"/>
</dbReference>
<dbReference type="OrthoDB" id="67540at2759"/>
<evidence type="ECO:0000313" key="4">
    <source>
        <dbReference type="EMBL" id="KAJ5145437.1"/>
    </source>
</evidence>
<reference evidence="4" key="2">
    <citation type="journal article" date="2023" name="IMA Fungus">
        <title>Comparative genomic study of the Penicillium genus elucidates a diverse pangenome and 15 lateral gene transfer events.</title>
        <authorList>
            <person name="Petersen C."/>
            <person name="Sorensen T."/>
            <person name="Nielsen M.R."/>
            <person name="Sondergaard T.E."/>
            <person name="Sorensen J.L."/>
            <person name="Fitzpatrick D.A."/>
            <person name="Frisvad J.C."/>
            <person name="Nielsen K.L."/>
        </authorList>
    </citation>
    <scope>NUCLEOTIDE SEQUENCE</scope>
    <source>
        <strain evidence="4">IBT 22155</strain>
    </source>
</reference>